<protein>
    <submittedName>
        <fullName evidence="1">Uncharacterized protein</fullName>
    </submittedName>
</protein>
<proteinExistence type="predicted"/>
<dbReference type="AlphaFoldDB" id="A0A2W1LFL7"/>
<evidence type="ECO:0000313" key="2">
    <source>
        <dbReference type="Proteomes" id="UP000249522"/>
    </source>
</evidence>
<organism evidence="1 2">
    <name type="scientific">Paenibacillus sambharensis</name>
    <dbReference type="NCBI Taxonomy" id="1803190"/>
    <lineage>
        <taxon>Bacteria</taxon>
        <taxon>Bacillati</taxon>
        <taxon>Bacillota</taxon>
        <taxon>Bacilli</taxon>
        <taxon>Bacillales</taxon>
        <taxon>Paenibacillaceae</taxon>
        <taxon>Paenibacillus</taxon>
    </lineage>
</organism>
<accession>A0A2W1LFL7</accession>
<dbReference type="EMBL" id="QKRB01000055">
    <property type="protein sequence ID" value="PZD93855.1"/>
    <property type="molecule type" value="Genomic_DNA"/>
</dbReference>
<dbReference type="Proteomes" id="UP000249522">
    <property type="component" value="Unassembled WGS sequence"/>
</dbReference>
<name>A0A2W1LFL7_9BACL</name>
<dbReference type="NCBIfam" id="NF038353">
    <property type="entry name" value="FxLYD_dom"/>
    <property type="match status" value="1"/>
</dbReference>
<dbReference type="RefSeq" id="WP_111148666.1">
    <property type="nucleotide sequence ID" value="NZ_QKRB01000055.1"/>
</dbReference>
<evidence type="ECO:0000313" key="1">
    <source>
        <dbReference type="EMBL" id="PZD93855.1"/>
    </source>
</evidence>
<comment type="caution">
    <text evidence="1">The sequence shown here is derived from an EMBL/GenBank/DDBJ whole genome shotgun (WGS) entry which is preliminary data.</text>
</comment>
<dbReference type="InterPro" id="IPR047676">
    <property type="entry name" value="FxLYD_dom"/>
</dbReference>
<keyword evidence="2" id="KW-1185">Reference proteome</keyword>
<gene>
    <name evidence="1" type="ORF">DNH61_20340</name>
</gene>
<sequence>MKKWYTGGLIVMVLAGAFLGSLLAAFGITVLMKNKVPYSDVTIINGIPYLPVYAAAAEVETSSTQAGIHAQSGEDKTLSSTGTDEVFRSGEFAFQQLIVSQEEYGPDVTVELMNEGKADVDSVIFTASFYKEDGERIGTASGSVTSLGAGERRVVRLLTGESDLSGFAEVRFQIDHVSTT</sequence>
<reference evidence="1 2" key="1">
    <citation type="submission" date="2018-06" db="EMBL/GenBank/DDBJ databases">
        <title>Paenibacillus imtechensis sp. nov.</title>
        <authorList>
            <person name="Pinnaka A.K."/>
            <person name="Singh H."/>
            <person name="Kaur M."/>
        </authorList>
    </citation>
    <scope>NUCLEOTIDE SEQUENCE [LARGE SCALE GENOMIC DNA]</scope>
    <source>
        <strain evidence="1 2">SMB1</strain>
    </source>
</reference>